<dbReference type="GeneID" id="54455434"/>
<organism evidence="2">
    <name type="scientific">Mytilinidion resinicola</name>
    <dbReference type="NCBI Taxonomy" id="574789"/>
    <lineage>
        <taxon>Eukaryota</taxon>
        <taxon>Fungi</taxon>
        <taxon>Dikarya</taxon>
        <taxon>Ascomycota</taxon>
        <taxon>Pezizomycotina</taxon>
        <taxon>Dothideomycetes</taxon>
        <taxon>Pleosporomycetidae</taxon>
        <taxon>Mytilinidiales</taxon>
        <taxon>Mytilinidiaceae</taxon>
        <taxon>Mytilinidion</taxon>
    </lineage>
</organism>
<dbReference type="RefSeq" id="XP_033581780.1">
    <property type="nucleotide sequence ID" value="XM_033714541.1"/>
</dbReference>
<gene>
    <name evidence="2 4" type="ORF">BDZ99DRAFT_352758</name>
</gene>
<accession>A0A6A6Z0X4</accession>
<dbReference type="Pfam" id="PF06985">
    <property type="entry name" value="HET"/>
    <property type="match status" value="1"/>
</dbReference>
<evidence type="ECO:0000259" key="1">
    <source>
        <dbReference type="Pfam" id="PF06985"/>
    </source>
</evidence>
<dbReference type="OrthoDB" id="3486565at2759"/>
<sequence>WSDALCIVQNDIQDWAEQSAAMSTIYSGALLSISACSAISNESGFLQLREQHLILELQVPCPDHGKDCTLQFRRQSNVDIIQKHDGKKWPLDRRGWTLQEMLLPRRQIRIDVEQITWVCRSIVSLESYDREAPFIGVARGANDIFKALSFQSRANGTTTPSNPTTEAGERDRALRRWAVIVAEFSGRDLTYAADKLPALSGLASSFNNILGDQYLAGLWQSDLHRSLLWFRDTFHTGKLSRPSEYRAPSFTWASVDGY</sequence>
<keyword evidence="3" id="KW-1185">Reference proteome</keyword>
<dbReference type="InterPro" id="IPR010730">
    <property type="entry name" value="HET"/>
</dbReference>
<evidence type="ECO:0000313" key="3">
    <source>
        <dbReference type="Proteomes" id="UP000504636"/>
    </source>
</evidence>
<dbReference type="EMBL" id="MU003694">
    <property type="protein sequence ID" value="KAF2814816.1"/>
    <property type="molecule type" value="Genomic_DNA"/>
</dbReference>
<dbReference type="Proteomes" id="UP000504636">
    <property type="component" value="Unplaced"/>
</dbReference>
<dbReference type="PANTHER" id="PTHR33112:SF16">
    <property type="entry name" value="HETEROKARYON INCOMPATIBILITY DOMAIN-CONTAINING PROTEIN"/>
    <property type="match status" value="1"/>
</dbReference>
<evidence type="ECO:0000313" key="2">
    <source>
        <dbReference type="EMBL" id="KAF2814816.1"/>
    </source>
</evidence>
<protein>
    <recommendedName>
        <fullName evidence="1">Heterokaryon incompatibility domain-containing protein</fullName>
    </recommendedName>
</protein>
<evidence type="ECO:0000313" key="4">
    <source>
        <dbReference type="RefSeq" id="XP_033581780.1"/>
    </source>
</evidence>
<dbReference type="AlphaFoldDB" id="A0A6A6Z0X4"/>
<name>A0A6A6Z0X4_9PEZI</name>
<dbReference type="PANTHER" id="PTHR33112">
    <property type="entry name" value="DOMAIN PROTEIN, PUTATIVE-RELATED"/>
    <property type="match status" value="1"/>
</dbReference>
<reference evidence="4" key="2">
    <citation type="submission" date="2020-04" db="EMBL/GenBank/DDBJ databases">
        <authorList>
            <consortium name="NCBI Genome Project"/>
        </authorList>
    </citation>
    <scope>NUCLEOTIDE SEQUENCE</scope>
    <source>
        <strain evidence="4">CBS 304.34</strain>
    </source>
</reference>
<proteinExistence type="predicted"/>
<reference evidence="2 4" key="1">
    <citation type="journal article" date="2020" name="Stud. Mycol.">
        <title>101 Dothideomycetes genomes: a test case for predicting lifestyles and emergence of pathogens.</title>
        <authorList>
            <person name="Haridas S."/>
            <person name="Albert R."/>
            <person name="Binder M."/>
            <person name="Bloem J."/>
            <person name="Labutti K."/>
            <person name="Salamov A."/>
            <person name="Andreopoulos B."/>
            <person name="Baker S."/>
            <person name="Barry K."/>
            <person name="Bills G."/>
            <person name="Bluhm B."/>
            <person name="Cannon C."/>
            <person name="Castanera R."/>
            <person name="Culley D."/>
            <person name="Daum C."/>
            <person name="Ezra D."/>
            <person name="Gonzalez J."/>
            <person name="Henrissat B."/>
            <person name="Kuo A."/>
            <person name="Liang C."/>
            <person name="Lipzen A."/>
            <person name="Lutzoni F."/>
            <person name="Magnuson J."/>
            <person name="Mondo S."/>
            <person name="Nolan M."/>
            <person name="Ohm R."/>
            <person name="Pangilinan J."/>
            <person name="Park H.-J."/>
            <person name="Ramirez L."/>
            <person name="Alfaro M."/>
            <person name="Sun H."/>
            <person name="Tritt A."/>
            <person name="Yoshinaga Y."/>
            <person name="Zwiers L.-H."/>
            <person name="Turgeon B."/>
            <person name="Goodwin S."/>
            <person name="Spatafora J."/>
            <person name="Crous P."/>
            <person name="Grigoriev I."/>
        </authorList>
    </citation>
    <scope>NUCLEOTIDE SEQUENCE</scope>
    <source>
        <strain evidence="2 4">CBS 304.34</strain>
    </source>
</reference>
<feature type="non-terminal residue" evidence="2">
    <location>
        <position position="258"/>
    </location>
</feature>
<feature type="non-terminal residue" evidence="2">
    <location>
        <position position="1"/>
    </location>
</feature>
<reference evidence="4" key="3">
    <citation type="submission" date="2025-04" db="UniProtKB">
        <authorList>
            <consortium name="RefSeq"/>
        </authorList>
    </citation>
    <scope>IDENTIFICATION</scope>
    <source>
        <strain evidence="4">CBS 304.34</strain>
    </source>
</reference>
<feature type="domain" description="Heterokaryon incompatibility" evidence="1">
    <location>
        <begin position="1"/>
        <end position="100"/>
    </location>
</feature>